<reference evidence="7" key="1">
    <citation type="journal article" date="2023" name="Science">
        <title>Elucidation of the pathway for biosynthesis of saponin adjuvants from the soapbark tree.</title>
        <authorList>
            <person name="Reed J."/>
            <person name="Orme A."/>
            <person name="El-Demerdash A."/>
            <person name="Owen C."/>
            <person name="Martin L.B.B."/>
            <person name="Misra R.C."/>
            <person name="Kikuchi S."/>
            <person name="Rejzek M."/>
            <person name="Martin A.C."/>
            <person name="Harkess A."/>
            <person name="Leebens-Mack J."/>
            <person name="Louveau T."/>
            <person name="Stephenson M.J."/>
            <person name="Osbourn A."/>
        </authorList>
    </citation>
    <scope>NUCLEOTIDE SEQUENCE</scope>
    <source>
        <strain evidence="7">S10</strain>
    </source>
</reference>
<keyword evidence="8" id="KW-1185">Reference proteome</keyword>
<dbReference type="PROSITE" id="PS50104">
    <property type="entry name" value="TIR"/>
    <property type="match status" value="1"/>
</dbReference>
<evidence type="ECO:0000256" key="4">
    <source>
        <dbReference type="ARBA" id="ARBA00023027"/>
    </source>
</evidence>
<dbReference type="InterPro" id="IPR058192">
    <property type="entry name" value="WHD_ROQ1-like"/>
</dbReference>
<keyword evidence="5" id="KW-0812">Transmembrane</keyword>
<evidence type="ECO:0000256" key="5">
    <source>
        <dbReference type="SAM" id="Phobius"/>
    </source>
</evidence>
<dbReference type="SUPFAM" id="SSF52058">
    <property type="entry name" value="L domain-like"/>
    <property type="match status" value="1"/>
</dbReference>
<dbReference type="AlphaFoldDB" id="A0AAD7LP28"/>
<gene>
    <name evidence="7" type="ORF">O6P43_017053</name>
</gene>
<keyword evidence="4" id="KW-0520">NAD</keyword>
<evidence type="ECO:0000313" key="8">
    <source>
        <dbReference type="Proteomes" id="UP001163823"/>
    </source>
</evidence>
<feature type="transmembrane region" description="Helical" evidence="5">
    <location>
        <begin position="6"/>
        <end position="24"/>
    </location>
</feature>
<dbReference type="InterPro" id="IPR044974">
    <property type="entry name" value="Disease_R_plants"/>
</dbReference>
<keyword evidence="5" id="KW-1133">Transmembrane helix</keyword>
<dbReference type="Gene3D" id="3.40.50.10140">
    <property type="entry name" value="Toll/interleukin-1 receptor homology (TIR) domain"/>
    <property type="match status" value="1"/>
</dbReference>
<dbReference type="GO" id="GO:0007165">
    <property type="term" value="P:signal transduction"/>
    <property type="evidence" value="ECO:0007669"/>
    <property type="project" value="InterPro"/>
</dbReference>
<dbReference type="InterPro" id="IPR002182">
    <property type="entry name" value="NB-ARC"/>
</dbReference>
<keyword evidence="2" id="KW-0677">Repeat</keyword>
<dbReference type="Pfam" id="PF23282">
    <property type="entry name" value="WHD_ROQ1"/>
    <property type="match status" value="1"/>
</dbReference>
<evidence type="ECO:0000259" key="6">
    <source>
        <dbReference type="PROSITE" id="PS50104"/>
    </source>
</evidence>
<dbReference type="GO" id="GO:0043531">
    <property type="term" value="F:ADP binding"/>
    <property type="evidence" value="ECO:0007669"/>
    <property type="project" value="InterPro"/>
</dbReference>
<keyword evidence="1" id="KW-0433">Leucine-rich repeat</keyword>
<dbReference type="FunFam" id="3.40.50.10140:FF:000007">
    <property type="entry name" value="Disease resistance protein (TIR-NBS-LRR class)"/>
    <property type="match status" value="1"/>
</dbReference>
<evidence type="ECO:0000256" key="2">
    <source>
        <dbReference type="ARBA" id="ARBA00022737"/>
    </source>
</evidence>
<dbReference type="EMBL" id="JARAOO010000007">
    <property type="protein sequence ID" value="KAJ7961744.1"/>
    <property type="molecule type" value="Genomic_DNA"/>
</dbReference>
<dbReference type="Gene3D" id="1.10.8.430">
    <property type="entry name" value="Helical domain of apoptotic protease-activating factors"/>
    <property type="match status" value="1"/>
</dbReference>
<keyword evidence="5" id="KW-0472">Membrane</keyword>
<feature type="domain" description="TIR" evidence="6">
    <location>
        <begin position="52"/>
        <end position="219"/>
    </location>
</feature>
<dbReference type="PANTHER" id="PTHR11017:SF479">
    <property type="entry name" value="DISEASE RESISTANCE PROTEIN (TIR-NBS-LRR CLASS) FAMILY"/>
    <property type="match status" value="1"/>
</dbReference>
<dbReference type="SUPFAM" id="SSF52540">
    <property type="entry name" value="P-loop containing nucleoside triphosphate hydrolases"/>
    <property type="match status" value="1"/>
</dbReference>
<evidence type="ECO:0000313" key="7">
    <source>
        <dbReference type="EMBL" id="KAJ7961744.1"/>
    </source>
</evidence>
<dbReference type="Gene3D" id="3.80.10.10">
    <property type="entry name" value="Ribonuclease Inhibitor"/>
    <property type="match status" value="2"/>
</dbReference>
<evidence type="ECO:0000256" key="1">
    <source>
        <dbReference type="ARBA" id="ARBA00022614"/>
    </source>
</evidence>
<dbReference type="InterPro" id="IPR027417">
    <property type="entry name" value="P-loop_NTPase"/>
</dbReference>
<organism evidence="7 8">
    <name type="scientific">Quillaja saponaria</name>
    <name type="common">Soap bark tree</name>
    <dbReference type="NCBI Taxonomy" id="32244"/>
    <lineage>
        <taxon>Eukaryota</taxon>
        <taxon>Viridiplantae</taxon>
        <taxon>Streptophyta</taxon>
        <taxon>Embryophyta</taxon>
        <taxon>Tracheophyta</taxon>
        <taxon>Spermatophyta</taxon>
        <taxon>Magnoliopsida</taxon>
        <taxon>eudicotyledons</taxon>
        <taxon>Gunneridae</taxon>
        <taxon>Pentapetalae</taxon>
        <taxon>rosids</taxon>
        <taxon>fabids</taxon>
        <taxon>Fabales</taxon>
        <taxon>Quillajaceae</taxon>
        <taxon>Quillaja</taxon>
    </lineage>
</organism>
<dbReference type="PRINTS" id="PR00364">
    <property type="entry name" value="DISEASERSIST"/>
</dbReference>
<dbReference type="KEGG" id="qsa:O6P43_017053"/>
<dbReference type="PANTHER" id="PTHR11017">
    <property type="entry name" value="LEUCINE-RICH REPEAT-CONTAINING PROTEIN"/>
    <property type="match status" value="1"/>
</dbReference>
<sequence length="869" mass="99345">MELYSIALAIFIAFSLSLNIFFFFRSSRHPPPYLALPPVSPPPSLSTTTYPEKYDVFLSFRGVDTRSNFTSYLYDALLRQQIRAFIDDRELDSGARISPSLLEAIEQSKVSVIIFSKNYASSKWCLDELVKILDCMEKNKQIVIPVFYKIDPSNVRNQRGSYSLFPKHWRLIFQGNMNKLSKWKAALTEAASLSGRHSMNFMSEPTLMDKLVQEILLKLNRLSPSEFNFKDLVGMKRHIKNVESQLHIGSSKKSQLQIGSSKESQLQIQSSKVRTLGIWGMPGIGKTAIAEAALTKLSPQFNHRYFVPNVKEQVEKLGLTWVRDKYLSDLLGQPGPHIVRHNFERERLSRKNAFVVFDDVDKSIQHEMFTGPFLNEYLGSGSRVIVTSRDRQVLENVADAIYEVSKMCFRDSLRLFSSYAFRKKHPVGNFRKLSESMVNYCDGNPLALKVLGSSLYLKSKVEWESALKNLNEAPHKDIQAVMKMSYEGLDQKEKEVFLDIACFFTGEQKTSIVEILGDSAIMIMGILTDLSLIFFSEYDSMVRMHDLVKQMGLAIVLEQSPKEPGKRSRLWRPEEIYHVLKKNTVKGTKAVECIILDMSEIKKLSVTASALENMSNLRILKFYDSSVHHYVLFNNSKVLISEDLKSVFYILTYFHWVGYPWQSVPLDSSLKTLEELNLPCSQVKHLWDGVQHLPNLRLIDLRYSKLLTTFPDLSKAPNLKYVNLYGCRMLSKFPVTSTNIVELNLSSTAIEEVPSSIGRLVKLSKLDLSHCHSLRRLSSSIWNLKSRLILMLSDCPALKECPEITKQMKNLWALFIDGTSITKLPSHLEHLIGLEYMNFSGCKDLQVIPVSISNLNRLRNAFYFEVSQN</sequence>
<dbReference type="InterPro" id="IPR036390">
    <property type="entry name" value="WH_DNA-bd_sf"/>
</dbReference>
<dbReference type="SMART" id="SM00255">
    <property type="entry name" value="TIR"/>
    <property type="match status" value="1"/>
</dbReference>
<dbReference type="SUPFAM" id="SSF46785">
    <property type="entry name" value="Winged helix' DNA-binding domain"/>
    <property type="match status" value="1"/>
</dbReference>
<name>A0AAD7LP28_QUISA</name>
<dbReference type="GO" id="GO:0006952">
    <property type="term" value="P:defense response"/>
    <property type="evidence" value="ECO:0007669"/>
    <property type="project" value="UniProtKB-KW"/>
</dbReference>
<accession>A0AAD7LP28</accession>
<dbReference type="Pfam" id="PF01582">
    <property type="entry name" value="TIR"/>
    <property type="match status" value="1"/>
</dbReference>
<dbReference type="Gene3D" id="3.40.50.300">
    <property type="entry name" value="P-loop containing nucleotide triphosphate hydrolases"/>
    <property type="match status" value="1"/>
</dbReference>
<dbReference type="InterPro" id="IPR000157">
    <property type="entry name" value="TIR_dom"/>
</dbReference>
<comment type="caution">
    <text evidence="7">The sequence shown here is derived from an EMBL/GenBank/DDBJ whole genome shotgun (WGS) entry which is preliminary data.</text>
</comment>
<keyword evidence="3" id="KW-0611">Plant defense</keyword>
<dbReference type="Pfam" id="PF00931">
    <property type="entry name" value="NB-ARC"/>
    <property type="match status" value="1"/>
</dbReference>
<protein>
    <submittedName>
        <fullName evidence="7">Disease resistance protein (TIR-NBS-LRR class)</fullName>
    </submittedName>
</protein>
<proteinExistence type="predicted"/>
<dbReference type="InterPro" id="IPR032675">
    <property type="entry name" value="LRR_dom_sf"/>
</dbReference>
<evidence type="ECO:0000256" key="3">
    <source>
        <dbReference type="ARBA" id="ARBA00022821"/>
    </source>
</evidence>
<dbReference type="InterPro" id="IPR035897">
    <property type="entry name" value="Toll_tir_struct_dom_sf"/>
</dbReference>
<dbReference type="Proteomes" id="UP001163823">
    <property type="component" value="Chromosome 7"/>
</dbReference>
<dbReference type="InterPro" id="IPR042197">
    <property type="entry name" value="Apaf_helical"/>
</dbReference>
<dbReference type="SUPFAM" id="SSF52200">
    <property type="entry name" value="Toll/Interleukin receptor TIR domain"/>
    <property type="match status" value="1"/>
</dbReference>